<dbReference type="Gene3D" id="3.40.50.1820">
    <property type="entry name" value="alpha/beta hydrolase"/>
    <property type="match status" value="1"/>
</dbReference>
<evidence type="ECO:0000313" key="5">
    <source>
        <dbReference type="EMBL" id="KAF2021567.1"/>
    </source>
</evidence>
<evidence type="ECO:0000256" key="2">
    <source>
        <dbReference type="ARBA" id="ARBA00023157"/>
    </source>
</evidence>
<dbReference type="AlphaFoldDB" id="A0A6A5Y986"/>
<dbReference type="SUPFAM" id="SSF53474">
    <property type="entry name" value="alpha/beta-Hydrolases"/>
    <property type="match status" value="1"/>
</dbReference>
<dbReference type="InterPro" id="IPR029058">
    <property type="entry name" value="AB_hydrolase_fold"/>
</dbReference>
<keyword evidence="2" id="KW-1015">Disulfide bond</keyword>
<proteinExistence type="predicted"/>
<evidence type="ECO:0000256" key="1">
    <source>
        <dbReference type="ARBA" id="ARBA00022801"/>
    </source>
</evidence>
<dbReference type="GO" id="GO:0052689">
    <property type="term" value="F:carboxylic ester hydrolase activity"/>
    <property type="evidence" value="ECO:0007669"/>
    <property type="project" value="UniProtKB-ARBA"/>
</dbReference>
<dbReference type="Proteomes" id="UP000799778">
    <property type="component" value="Unassembled WGS sequence"/>
</dbReference>
<evidence type="ECO:0000256" key="3">
    <source>
        <dbReference type="SAM" id="MobiDB-lite"/>
    </source>
</evidence>
<feature type="compositionally biased region" description="Low complexity" evidence="3">
    <location>
        <begin position="261"/>
        <end position="289"/>
    </location>
</feature>
<feature type="compositionally biased region" description="Low complexity" evidence="3">
    <location>
        <begin position="299"/>
        <end position="310"/>
    </location>
</feature>
<dbReference type="OrthoDB" id="2586582at2759"/>
<feature type="region of interest" description="Disordered" evidence="3">
    <location>
        <begin position="260"/>
        <end position="319"/>
    </location>
</feature>
<feature type="signal peptide" evidence="4">
    <location>
        <begin position="1"/>
        <end position="19"/>
    </location>
</feature>
<keyword evidence="6" id="KW-1185">Reference proteome</keyword>
<dbReference type="EMBL" id="ML978066">
    <property type="protein sequence ID" value="KAF2021567.1"/>
    <property type="molecule type" value="Genomic_DNA"/>
</dbReference>
<dbReference type="InterPro" id="IPR000675">
    <property type="entry name" value="Cutinase/axe"/>
</dbReference>
<accession>A0A6A5Y986</accession>
<dbReference type="GeneID" id="54282217"/>
<evidence type="ECO:0000313" key="6">
    <source>
        <dbReference type="Proteomes" id="UP000799778"/>
    </source>
</evidence>
<dbReference type="SMART" id="SM01110">
    <property type="entry name" value="Cutinase"/>
    <property type="match status" value="1"/>
</dbReference>
<dbReference type="PANTHER" id="PTHR33630:SF13">
    <property type="entry name" value="ACETYLXYLAN ESTERASE"/>
    <property type="match status" value="1"/>
</dbReference>
<feature type="chain" id="PRO_5025446932" evidence="4">
    <location>
        <begin position="20"/>
        <end position="348"/>
    </location>
</feature>
<dbReference type="PANTHER" id="PTHR33630">
    <property type="entry name" value="CUTINASE RV1984C-RELATED-RELATED"/>
    <property type="match status" value="1"/>
</dbReference>
<sequence>MKATIASTLVLLRAALTLARCDNGPCDDPAVLGLATSDCQKHHIFTARGSTAPRPGHAGELIRQVCEGLDDCGYEEIDYPASGGAQGPGAWCKSAHEGALNGQKQMTEYAERCPDAKLIVIGFSQGGSVVLDMIAGGGDAQVFGCHQEQNGPLDKTKSPANKVAVIASFGPTVRSAGNNYTLKGGENYDGQSKRIDSSNKILDTYAVEGRLRAWCNFGDPICAKGSQPSDVKNHLNYFINYTEEGAQWIIETVKNGGPGLGNPNVNPVSSTSLHSPASSASQLPSSPATVSTSTNPVVSATSPPKAAGTPSPTPTPNSPSFGIPTISVARNTWFLCGAVIMGSLFFLS</sequence>
<evidence type="ECO:0000256" key="4">
    <source>
        <dbReference type="SAM" id="SignalP"/>
    </source>
</evidence>
<dbReference type="Pfam" id="PF01083">
    <property type="entry name" value="Cutinase"/>
    <property type="match status" value="1"/>
</dbReference>
<gene>
    <name evidence="5" type="ORF">BU24DRAFT_383635</name>
</gene>
<name>A0A6A5Y986_9PLEO</name>
<protein>
    <submittedName>
        <fullName evidence="5">Carbohydrate esterase family 5 protein</fullName>
    </submittedName>
</protein>
<dbReference type="RefSeq" id="XP_033389906.1">
    <property type="nucleotide sequence ID" value="XM_033524820.1"/>
</dbReference>
<reference evidence="5" key="1">
    <citation type="journal article" date="2020" name="Stud. Mycol.">
        <title>101 Dothideomycetes genomes: a test case for predicting lifestyles and emergence of pathogens.</title>
        <authorList>
            <person name="Haridas S."/>
            <person name="Albert R."/>
            <person name="Binder M."/>
            <person name="Bloem J."/>
            <person name="Labutti K."/>
            <person name="Salamov A."/>
            <person name="Andreopoulos B."/>
            <person name="Baker S."/>
            <person name="Barry K."/>
            <person name="Bills G."/>
            <person name="Bluhm B."/>
            <person name="Cannon C."/>
            <person name="Castanera R."/>
            <person name="Culley D."/>
            <person name="Daum C."/>
            <person name="Ezra D."/>
            <person name="Gonzalez J."/>
            <person name="Henrissat B."/>
            <person name="Kuo A."/>
            <person name="Liang C."/>
            <person name="Lipzen A."/>
            <person name="Lutzoni F."/>
            <person name="Magnuson J."/>
            <person name="Mondo S."/>
            <person name="Nolan M."/>
            <person name="Ohm R."/>
            <person name="Pangilinan J."/>
            <person name="Park H.-J."/>
            <person name="Ramirez L."/>
            <person name="Alfaro M."/>
            <person name="Sun H."/>
            <person name="Tritt A."/>
            <person name="Yoshinaga Y."/>
            <person name="Zwiers L.-H."/>
            <person name="Turgeon B."/>
            <person name="Goodwin S."/>
            <person name="Spatafora J."/>
            <person name="Crous P."/>
            <person name="Grigoriev I."/>
        </authorList>
    </citation>
    <scope>NUCLEOTIDE SEQUENCE</scope>
    <source>
        <strain evidence="5">CBS 175.79</strain>
    </source>
</reference>
<keyword evidence="1" id="KW-0378">Hydrolase</keyword>
<organism evidence="5 6">
    <name type="scientific">Aaosphaeria arxii CBS 175.79</name>
    <dbReference type="NCBI Taxonomy" id="1450172"/>
    <lineage>
        <taxon>Eukaryota</taxon>
        <taxon>Fungi</taxon>
        <taxon>Dikarya</taxon>
        <taxon>Ascomycota</taxon>
        <taxon>Pezizomycotina</taxon>
        <taxon>Dothideomycetes</taxon>
        <taxon>Pleosporomycetidae</taxon>
        <taxon>Pleosporales</taxon>
        <taxon>Pleosporales incertae sedis</taxon>
        <taxon>Aaosphaeria</taxon>
    </lineage>
</organism>
<keyword evidence="4" id="KW-0732">Signal</keyword>